<keyword evidence="8 15" id="KW-0067">ATP-binding</keyword>
<protein>
    <recommendedName>
        <fullName evidence="12">DNA helicase MCM9</fullName>
        <ecNumber evidence="3">3.6.4.12</ecNumber>
    </recommendedName>
    <alternativeName>
        <fullName evidence="13">Minichromosome maintenance 9</fullName>
    </alternativeName>
</protein>
<dbReference type="GO" id="GO:0000724">
    <property type="term" value="P:double-strand break repair via homologous recombination"/>
    <property type="evidence" value="ECO:0007669"/>
    <property type="project" value="UniProtKB-ARBA"/>
</dbReference>
<evidence type="ECO:0000256" key="10">
    <source>
        <dbReference type="ARBA" id="ARBA00023204"/>
    </source>
</evidence>
<dbReference type="InterPro" id="IPR058768">
    <property type="entry name" value="MCM9_N"/>
</dbReference>
<feature type="region of interest" description="Disordered" evidence="16">
    <location>
        <begin position="779"/>
        <end position="806"/>
    </location>
</feature>
<evidence type="ECO:0000256" key="6">
    <source>
        <dbReference type="ARBA" id="ARBA00022801"/>
    </source>
</evidence>
<dbReference type="GO" id="GO:0003697">
    <property type="term" value="F:single-stranded DNA binding"/>
    <property type="evidence" value="ECO:0007669"/>
    <property type="project" value="TreeGrafter"/>
</dbReference>
<dbReference type="InterPro" id="IPR012340">
    <property type="entry name" value="NA-bd_OB-fold"/>
</dbReference>
<dbReference type="KEGG" id="tsr:106544537"/>
<dbReference type="OrthoDB" id="271325at2759"/>
<dbReference type="Gene3D" id="3.40.50.300">
    <property type="entry name" value="P-loop containing nucleotide triphosphate hydrolases"/>
    <property type="match status" value="1"/>
</dbReference>
<evidence type="ECO:0000256" key="8">
    <source>
        <dbReference type="ARBA" id="ARBA00022840"/>
    </source>
</evidence>
<feature type="region of interest" description="Disordered" evidence="16">
    <location>
        <begin position="824"/>
        <end position="856"/>
    </location>
</feature>
<organism evidence="18 19">
    <name type="scientific">Thamnophis sirtalis</name>
    <dbReference type="NCBI Taxonomy" id="35019"/>
    <lineage>
        <taxon>Eukaryota</taxon>
        <taxon>Metazoa</taxon>
        <taxon>Chordata</taxon>
        <taxon>Craniata</taxon>
        <taxon>Vertebrata</taxon>
        <taxon>Euteleostomi</taxon>
        <taxon>Lepidosauria</taxon>
        <taxon>Squamata</taxon>
        <taxon>Bifurcata</taxon>
        <taxon>Unidentata</taxon>
        <taxon>Episquamata</taxon>
        <taxon>Toxicofera</taxon>
        <taxon>Serpentes</taxon>
        <taxon>Colubroidea</taxon>
        <taxon>Colubridae</taxon>
        <taxon>Natricinae</taxon>
        <taxon>Thamnophis</taxon>
    </lineage>
</organism>
<dbReference type="Proteomes" id="UP000504617">
    <property type="component" value="Unplaced"/>
</dbReference>
<dbReference type="PROSITE" id="PS50051">
    <property type="entry name" value="MCM_2"/>
    <property type="match status" value="1"/>
</dbReference>
<evidence type="ECO:0000256" key="16">
    <source>
        <dbReference type="SAM" id="MobiDB-lite"/>
    </source>
</evidence>
<dbReference type="Pfam" id="PF26066">
    <property type="entry name" value="MCM9_N"/>
    <property type="match status" value="1"/>
</dbReference>
<dbReference type="AlphaFoldDB" id="A0A6I9Y069"/>
<reference evidence="19" key="1">
    <citation type="submission" date="2025-08" db="UniProtKB">
        <authorList>
            <consortium name="RefSeq"/>
        </authorList>
    </citation>
    <scope>IDENTIFICATION</scope>
    <source>
        <tissue evidence="19">Skeletal muscle</tissue>
    </source>
</reference>
<dbReference type="GeneID" id="106544537"/>
<proteinExistence type="inferred from homology"/>
<keyword evidence="18" id="KW-1185">Reference proteome</keyword>
<dbReference type="Pfam" id="PF17855">
    <property type="entry name" value="MCM_lid"/>
    <property type="match status" value="1"/>
</dbReference>
<feature type="compositionally biased region" description="Basic and acidic residues" evidence="16">
    <location>
        <begin position="985"/>
        <end position="998"/>
    </location>
</feature>
<keyword evidence="4 15" id="KW-0547">Nucleotide-binding</keyword>
<feature type="compositionally biased region" description="Polar residues" evidence="16">
    <location>
        <begin position="839"/>
        <end position="850"/>
    </location>
</feature>
<evidence type="ECO:0000313" key="18">
    <source>
        <dbReference type="Proteomes" id="UP000504617"/>
    </source>
</evidence>
<feature type="compositionally biased region" description="Basic and acidic residues" evidence="16">
    <location>
        <begin position="789"/>
        <end position="806"/>
    </location>
</feature>
<dbReference type="PANTHER" id="PTHR11630">
    <property type="entry name" value="DNA REPLICATION LICENSING FACTOR MCM FAMILY MEMBER"/>
    <property type="match status" value="1"/>
</dbReference>
<dbReference type="InterPro" id="IPR033762">
    <property type="entry name" value="MCM_OB"/>
</dbReference>
<dbReference type="RefSeq" id="XP_013916308.1">
    <property type="nucleotide sequence ID" value="XM_014060833.1"/>
</dbReference>
<evidence type="ECO:0000313" key="19">
    <source>
        <dbReference type="RefSeq" id="XP_013916308.1"/>
    </source>
</evidence>
<evidence type="ECO:0000256" key="12">
    <source>
        <dbReference type="ARBA" id="ARBA00041085"/>
    </source>
</evidence>
<evidence type="ECO:0000256" key="13">
    <source>
        <dbReference type="ARBA" id="ARBA00042301"/>
    </source>
</evidence>
<accession>A0A6I9Y069</accession>
<evidence type="ECO:0000256" key="7">
    <source>
        <dbReference type="ARBA" id="ARBA00022806"/>
    </source>
</evidence>
<keyword evidence="11" id="KW-0539">Nucleus</keyword>
<keyword evidence="7 19" id="KW-0347">Helicase</keyword>
<dbReference type="GO" id="GO:0005524">
    <property type="term" value="F:ATP binding"/>
    <property type="evidence" value="ECO:0007669"/>
    <property type="project" value="UniProtKB-KW"/>
</dbReference>
<evidence type="ECO:0000256" key="15">
    <source>
        <dbReference type="RuleBase" id="RU004070"/>
    </source>
</evidence>
<keyword evidence="5" id="KW-0227">DNA damage</keyword>
<evidence type="ECO:0000256" key="9">
    <source>
        <dbReference type="ARBA" id="ARBA00023125"/>
    </source>
</evidence>
<dbReference type="GO" id="GO:0017116">
    <property type="term" value="F:single-stranded DNA helicase activity"/>
    <property type="evidence" value="ECO:0007669"/>
    <property type="project" value="TreeGrafter"/>
</dbReference>
<dbReference type="InterPro" id="IPR027417">
    <property type="entry name" value="P-loop_NTPase"/>
</dbReference>
<dbReference type="Pfam" id="PF00493">
    <property type="entry name" value="MCM"/>
    <property type="match status" value="1"/>
</dbReference>
<dbReference type="Pfam" id="PF17207">
    <property type="entry name" value="MCM_OB"/>
    <property type="match status" value="1"/>
</dbReference>
<dbReference type="SUPFAM" id="SSF50249">
    <property type="entry name" value="Nucleic acid-binding proteins"/>
    <property type="match status" value="1"/>
</dbReference>
<feature type="compositionally biased region" description="Basic and acidic residues" evidence="16">
    <location>
        <begin position="1009"/>
        <end position="1025"/>
    </location>
</feature>
<evidence type="ECO:0000256" key="14">
    <source>
        <dbReference type="ARBA" id="ARBA00047995"/>
    </source>
</evidence>
<dbReference type="EC" id="3.6.4.12" evidence="3"/>
<dbReference type="FunFam" id="3.40.50.300:FF:000671">
    <property type="entry name" value="DNA helicase MCM9 isoform X1"/>
    <property type="match status" value="1"/>
</dbReference>
<keyword evidence="10" id="KW-0234">DNA repair</keyword>
<dbReference type="CTD" id="254394"/>
<dbReference type="PRINTS" id="PR01657">
    <property type="entry name" value="MCMFAMILY"/>
</dbReference>
<feature type="domain" description="MCM C-terminal AAA(+) ATPase" evidence="17">
    <location>
        <begin position="304"/>
        <end position="507"/>
    </location>
</feature>
<feature type="compositionally biased region" description="Basic and acidic residues" evidence="16">
    <location>
        <begin position="1080"/>
        <end position="1094"/>
    </location>
</feature>
<evidence type="ECO:0000256" key="4">
    <source>
        <dbReference type="ARBA" id="ARBA00022741"/>
    </source>
</evidence>
<keyword evidence="6" id="KW-0378">Hydrolase</keyword>
<sequence>MVLTTEQINLIGQVFESYILAYHQNDVLQILREKDDDAHYPVIVDALTLFETNMEIGEYFNAFPNEVLPIFDNALRRTAATVCQSASQAQEFIIKQNLHARVSGLPVCPELTRDHIPKTRDVGHFLSVTGTVIRTSLVKVLEFERDYMCNKCKHIFVVKADFEQYYAFCRPSTCPGKEGCTSSKFTCLSGTSCAPSRCKDYQEIKIQEQAQRLSVGNIPRSMMVVLEDDLVDGCKSGDDITVYGVVMQRWKPFHQDSRCDVEIVLKANYIQVNNEQITGITIDEDVRKEFKDFWERHRNDPLAGRNEILASLCPQIFGLYLVKLAVAMVLAGGVQRTDNTGTRVRGESHLLLVGDPGTGKSQFLKYAAKITPRSVLTAGIGSTSAGLTVTAVKDSGEWNLEAGALVLADGGLCCIDEFNSIKEHDRTSIHEAMEQQTISVAKAGLVCKLNTRTTILAATNPKGQYDTNESISVNIALGSPLLSRFDLVLVLLDTKNEEWDHIISSFILENKGCPSTSEKLWSMEKMKTYFCLIKNLQPTLTNESHLILVRYYQMQRQSDCRNAARTTIRLLESLIRLAEAHARLMFREIVTVEDAVTVVSVMESSMQGGALLGGANALHTSFPENPMEQYRMQCELILKKLELEHLLQEELRRLDRFLQNGNLSPSLQCIGASLNNDMFGELEQRIHSQHSEKEENNIQFQPFSAKVSSDADTHLGFPTRQESNDAQVREKLKSLNESNSDNTLNWFDSIAEGNMESEKVTCDFPVAVTSQDNLALEATNSRSSKKTNCLREAEQTKKRESVTKEDQGDSCIQTIFSFERIQKPINSPSGASHKGSGATPGTPNSVITQRASKKWRKRNIESIQRFCIKTADSKTEDHQPPLSSHPAIIPNCPGKDTGASPYHNVPSRHLTSATLNRKRNRDQTNKVRNCNEPAVPENSEAAPAKFSKFSFQRKPKLTLSPENEGHHTLQETIYNPDLFTPSTSKGEHLTEEDPDKHQGSHSLNTGNTAKEKQAGENKKEEEKPKPAKATAISFTKTPGARIEHGDRPDSRKVCSSTLAKLAKFAFTPSDESPVSLNITTKEKMRERQPLKTQKDCAEPTRKCFELGGTHRIPGKSLFSVTDLDDALLDFDWDGEVQKYAKT</sequence>
<evidence type="ECO:0000256" key="2">
    <source>
        <dbReference type="ARBA" id="ARBA00008010"/>
    </source>
</evidence>
<keyword evidence="9 15" id="KW-0238">DNA-binding</keyword>
<dbReference type="FunFam" id="2.40.50.140:FF:000120">
    <property type="entry name" value="Probable DNA helicase MCM9"/>
    <property type="match status" value="1"/>
</dbReference>
<evidence type="ECO:0000256" key="1">
    <source>
        <dbReference type="ARBA" id="ARBA00004123"/>
    </source>
</evidence>
<comment type="subcellular location">
    <subcellularLocation>
        <location evidence="1">Nucleus</location>
    </subcellularLocation>
</comment>
<feature type="region of interest" description="Disordered" evidence="16">
    <location>
        <begin position="872"/>
        <end position="1052"/>
    </location>
</feature>
<dbReference type="InterPro" id="IPR001208">
    <property type="entry name" value="MCM_dom"/>
</dbReference>
<feature type="region of interest" description="Disordered" evidence="16">
    <location>
        <begin position="1071"/>
        <end position="1094"/>
    </location>
</feature>
<dbReference type="GO" id="GO:0097362">
    <property type="term" value="C:MCM8-MCM9 complex"/>
    <property type="evidence" value="ECO:0007669"/>
    <property type="project" value="UniProtKB-ARBA"/>
</dbReference>
<comment type="catalytic activity">
    <reaction evidence="14">
        <text>ATP + H2O = ADP + phosphate + H(+)</text>
        <dbReference type="Rhea" id="RHEA:13065"/>
        <dbReference type="ChEBI" id="CHEBI:15377"/>
        <dbReference type="ChEBI" id="CHEBI:15378"/>
        <dbReference type="ChEBI" id="CHEBI:30616"/>
        <dbReference type="ChEBI" id="CHEBI:43474"/>
        <dbReference type="ChEBI" id="CHEBI:456216"/>
        <dbReference type="EC" id="3.6.4.12"/>
    </reaction>
</comment>
<dbReference type="SUPFAM" id="SSF52540">
    <property type="entry name" value="P-loop containing nucleoside triphosphate hydrolases"/>
    <property type="match status" value="1"/>
</dbReference>
<dbReference type="Gene3D" id="2.40.50.140">
    <property type="entry name" value="Nucleic acid-binding proteins"/>
    <property type="match status" value="1"/>
</dbReference>
<evidence type="ECO:0000256" key="5">
    <source>
        <dbReference type="ARBA" id="ARBA00022763"/>
    </source>
</evidence>
<evidence type="ECO:0000256" key="11">
    <source>
        <dbReference type="ARBA" id="ARBA00023242"/>
    </source>
</evidence>
<gene>
    <name evidence="19" type="primary">MCM9</name>
</gene>
<dbReference type="InterPro" id="IPR041562">
    <property type="entry name" value="MCM_lid"/>
</dbReference>
<evidence type="ECO:0000259" key="17">
    <source>
        <dbReference type="PROSITE" id="PS50051"/>
    </source>
</evidence>
<dbReference type="GO" id="GO:0005634">
    <property type="term" value="C:nucleus"/>
    <property type="evidence" value="ECO:0007669"/>
    <property type="project" value="UniProtKB-SubCell"/>
</dbReference>
<evidence type="ECO:0000256" key="3">
    <source>
        <dbReference type="ARBA" id="ARBA00012551"/>
    </source>
</evidence>
<dbReference type="SMART" id="SM00382">
    <property type="entry name" value="AAA"/>
    <property type="match status" value="1"/>
</dbReference>
<dbReference type="SMART" id="SM00350">
    <property type="entry name" value="MCM"/>
    <property type="match status" value="1"/>
</dbReference>
<dbReference type="InterPro" id="IPR003593">
    <property type="entry name" value="AAA+_ATPase"/>
</dbReference>
<name>A0A6I9Y069_9SAUR</name>
<feature type="compositionally biased region" description="Basic and acidic residues" evidence="16">
    <location>
        <begin position="1041"/>
        <end position="1052"/>
    </location>
</feature>
<dbReference type="InterPro" id="IPR031327">
    <property type="entry name" value="MCM"/>
</dbReference>
<dbReference type="GO" id="GO:0016787">
    <property type="term" value="F:hydrolase activity"/>
    <property type="evidence" value="ECO:0007669"/>
    <property type="project" value="UniProtKB-KW"/>
</dbReference>
<comment type="similarity">
    <text evidence="2 15">Belongs to the MCM family.</text>
</comment>
<dbReference type="CDD" id="cd17760">
    <property type="entry name" value="MCM9"/>
    <property type="match status" value="1"/>
</dbReference>
<dbReference type="PANTHER" id="PTHR11630:SF48">
    <property type="entry name" value="DNA HELICASE MCM9"/>
    <property type="match status" value="1"/>
</dbReference>